<evidence type="ECO:0008006" key="4">
    <source>
        <dbReference type="Google" id="ProtNLM"/>
    </source>
</evidence>
<dbReference type="AlphaFoldDB" id="A0A7V7TEX5"/>
<comment type="caution">
    <text evidence="2">The sequence shown here is derived from an EMBL/GenBank/DDBJ whole genome shotgun (WGS) entry which is preliminary data.</text>
</comment>
<evidence type="ECO:0000313" key="2">
    <source>
        <dbReference type="EMBL" id="KAB0475142.1"/>
    </source>
</evidence>
<evidence type="ECO:0000313" key="3">
    <source>
        <dbReference type="Proteomes" id="UP000423756"/>
    </source>
</evidence>
<dbReference type="RefSeq" id="WP_116870317.1">
    <property type="nucleotide sequence ID" value="NZ_AP025465.1"/>
</dbReference>
<gene>
    <name evidence="2" type="ORF">F7Q91_20505</name>
</gene>
<protein>
    <recommendedName>
        <fullName evidence="4">Peptidase M50 domain-containing protein</fullName>
    </recommendedName>
</protein>
<proteinExistence type="predicted"/>
<feature type="transmembrane region" description="Helical" evidence="1">
    <location>
        <begin position="113"/>
        <end position="134"/>
    </location>
</feature>
<organism evidence="2 3">
    <name type="scientific">Vibrio chagasii</name>
    <dbReference type="NCBI Taxonomy" id="170679"/>
    <lineage>
        <taxon>Bacteria</taxon>
        <taxon>Pseudomonadati</taxon>
        <taxon>Pseudomonadota</taxon>
        <taxon>Gammaproteobacteria</taxon>
        <taxon>Vibrionales</taxon>
        <taxon>Vibrionaceae</taxon>
        <taxon>Vibrio</taxon>
    </lineage>
</organism>
<keyword evidence="1" id="KW-1133">Transmembrane helix</keyword>
<dbReference type="EMBL" id="VZPX01000054">
    <property type="protein sequence ID" value="KAB0475142.1"/>
    <property type="molecule type" value="Genomic_DNA"/>
</dbReference>
<keyword evidence="1" id="KW-0472">Membrane</keyword>
<keyword evidence="1" id="KW-0812">Transmembrane</keyword>
<accession>A0A7V7TEX5</accession>
<evidence type="ECO:0000256" key="1">
    <source>
        <dbReference type="SAM" id="Phobius"/>
    </source>
</evidence>
<sequence>MNSLIGLAIGFLFVMPIATLVHELGHAIPQLIAGHKVEVALGNSEKAKVVQIGNLTLSISSFSMNVGFASITKQGSKSLQAWSLVMGPLTSLLLCLSLYFINSNQLPYIASYVINFGVYFSLAQFVMTALPIYYPSAFGAYEGMPSDGRQLLELYGLAKCRE</sequence>
<feature type="transmembrane region" description="Helical" evidence="1">
    <location>
        <begin position="49"/>
        <end position="69"/>
    </location>
</feature>
<name>A0A7V7TEX5_9VIBR</name>
<dbReference type="Proteomes" id="UP000423756">
    <property type="component" value="Unassembled WGS sequence"/>
</dbReference>
<feature type="transmembrane region" description="Helical" evidence="1">
    <location>
        <begin position="81"/>
        <end position="101"/>
    </location>
</feature>
<reference evidence="2 3" key="1">
    <citation type="submission" date="2019-09" db="EMBL/GenBank/DDBJ databases">
        <title>Draft genome sequences of 48 bacterial type strains from the CCUG.</title>
        <authorList>
            <person name="Tunovic T."/>
            <person name="Pineiro-Iglesias B."/>
            <person name="Unosson C."/>
            <person name="Inganas E."/>
            <person name="Ohlen M."/>
            <person name="Cardew S."/>
            <person name="Jensie-Markopoulos S."/>
            <person name="Salva-Serra F."/>
            <person name="Jaen-Luchoro D."/>
            <person name="Karlsson R."/>
            <person name="Svensson-Stadler L."/>
            <person name="Chun J."/>
            <person name="Moore E."/>
        </authorList>
    </citation>
    <scope>NUCLEOTIDE SEQUENCE [LARGE SCALE GENOMIC DNA]</scope>
    <source>
        <strain evidence="2 3">CCUG 48643</strain>
    </source>
</reference>
<dbReference type="GeneID" id="77341004"/>